<accession>A0A7V1PVH8</accession>
<dbReference type="SUPFAM" id="SSF48452">
    <property type="entry name" value="TPR-like"/>
    <property type="match status" value="1"/>
</dbReference>
<reference evidence="3" key="1">
    <citation type="journal article" date="2020" name="mSystems">
        <title>Genome- and Community-Level Interaction Insights into Carbon Utilization and Element Cycling Functions of Hydrothermarchaeota in Hydrothermal Sediment.</title>
        <authorList>
            <person name="Zhou Z."/>
            <person name="Liu Y."/>
            <person name="Xu W."/>
            <person name="Pan J."/>
            <person name="Luo Z.H."/>
            <person name="Li M."/>
        </authorList>
    </citation>
    <scope>NUCLEOTIDE SEQUENCE [LARGE SCALE GENOMIC DNA]</scope>
    <source>
        <strain evidence="3">HyVt-456</strain>
    </source>
</reference>
<dbReference type="InterPro" id="IPR008258">
    <property type="entry name" value="Transglycosylase_SLT_dom_1"/>
</dbReference>
<organism evidence="3">
    <name type="scientific">Caldithrix abyssi</name>
    <dbReference type="NCBI Taxonomy" id="187145"/>
    <lineage>
        <taxon>Bacteria</taxon>
        <taxon>Pseudomonadati</taxon>
        <taxon>Calditrichota</taxon>
        <taxon>Calditrichia</taxon>
        <taxon>Calditrichales</taxon>
        <taxon>Calditrichaceae</taxon>
        <taxon>Caldithrix</taxon>
    </lineage>
</organism>
<dbReference type="PANTHER" id="PTHR37423">
    <property type="entry name" value="SOLUBLE LYTIC MUREIN TRANSGLYCOSYLASE-RELATED"/>
    <property type="match status" value="1"/>
</dbReference>
<gene>
    <name evidence="3" type="ORF">ENJ10_14010</name>
</gene>
<comment type="similarity">
    <text evidence="1">Belongs to the transglycosylase Slt family.</text>
</comment>
<name>A0A7V1PVH8_CALAY</name>
<dbReference type="PANTHER" id="PTHR37423:SF2">
    <property type="entry name" value="MEMBRANE-BOUND LYTIC MUREIN TRANSGLYCOSYLASE C"/>
    <property type="match status" value="1"/>
</dbReference>
<dbReference type="InterPro" id="IPR011990">
    <property type="entry name" value="TPR-like_helical_dom_sf"/>
</dbReference>
<dbReference type="Pfam" id="PF13432">
    <property type="entry name" value="TPR_16"/>
    <property type="match status" value="2"/>
</dbReference>
<dbReference type="SUPFAM" id="SSF53955">
    <property type="entry name" value="Lysozyme-like"/>
    <property type="match status" value="1"/>
</dbReference>
<proteinExistence type="inferred from homology"/>
<sequence>MKHSLLNGIVGILLLSSISVGVKNDHPLLLNRHREAMALADSVYHSGSYSEAAELFSGQMAYLPPVSIPPVRFKYAMSLMHNSRYAQSLRQLDTLAQTHAEYLPEYVSYFKIKNLWGIDSSRAAGAAAAFIKAHPRLSLADSLLLPLADYYFQQGAYAKARPYYDLFVDWRVNKGRTAYAKIQSAFCKYHRRHITRARAEFKQIIRRHKKSDDTFKLVQWLKKNEPLFFKQQIFNISDVYFAARQYGPLRLLLENYIHEESDPLKKEKARYNLITIYFKRGRYSSAFYGFKNMLKTLQNKNLEPRIRIYLARIHLRKGRKRQAIEAYLDYADRYPRRRLAPEAVWKSAWIAEELRDLKKAHELYQNMRKRWPRNKLSREAFFREGFTLYRLGRIDEAREVFLQIAARRWPDKERNRASFWAAICYERRGDRVTAGKIREELAENIWDDYYTIKSFLMIPKKDSVYQALAALQRQAAPVKYQAAGYRALIGKFEDAFEVREVLNEDYAYAALEDTRLKIHTLDEWIALAEIYKKFNAYGKAYRTYDYINRKFFAGIPFTQKPFILKQRFPYYYDRIVEEQSRKRGLETELVLALMKQESVFDFKAHSWANAYGLMQLIPATAREMASFNRQTLNHPEKLFDPEFNIMLGTTYLRYLSKRFNGEKEKMLAAYNAGPHRVIRWQKLPGSGEVDVFIENIEYEQTRDYVRKVMKNYWAYLLLRHDFDLSSENSMLGVRD</sequence>
<protein>
    <submittedName>
        <fullName evidence="3">Tetratricopeptide repeat protein</fullName>
    </submittedName>
</protein>
<evidence type="ECO:0000313" key="3">
    <source>
        <dbReference type="EMBL" id="HED11803.1"/>
    </source>
</evidence>
<feature type="domain" description="Transglycosylase SLT" evidence="2">
    <location>
        <begin position="576"/>
        <end position="687"/>
    </location>
</feature>
<dbReference type="Gene3D" id="1.10.530.10">
    <property type="match status" value="1"/>
</dbReference>
<dbReference type="Proteomes" id="UP000886005">
    <property type="component" value="Unassembled WGS sequence"/>
</dbReference>
<dbReference type="CDD" id="cd13401">
    <property type="entry name" value="Slt70-like"/>
    <property type="match status" value="1"/>
</dbReference>
<dbReference type="InterPro" id="IPR023346">
    <property type="entry name" value="Lysozyme-like_dom_sf"/>
</dbReference>
<dbReference type="Pfam" id="PF01464">
    <property type="entry name" value="SLT"/>
    <property type="match status" value="1"/>
</dbReference>
<dbReference type="EMBL" id="DRLD01000396">
    <property type="protein sequence ID" value="HED11803.1"/>
    <property type="molecule type" value="Genomic_DNA"/>
</dbReference>
<comment type="caution">
    <text evidence="3">The sequence shown here is derived from an EMBL/GenBank/DDBJ whole genome shotgun (WGS) entry which is preliminary data.</text>
</comment>
<evidence type="ECO:0000256" key="1">
    <source>
        <dbReference type="ARBA" id="ARBA00007734"/>
    </source>
</evidence>
<evidence type="ECO:0000259" key="2">
    <source>
        <dbReference type="Pfam" id="PF01464"/>
    </source>
</evidence>
<dbReference type="AlphaFoldDB" id="A0A7V1PVH8"/>
<dbReference type="Gene3D" id="1.25.40.10">
    <property type="entry name" value="Tetratricopeptide repeat domain"/>
    <property type="match status" value="3"/>
</dbReference>